<feature type="domain" description="N-acetylglucosamine binding protein A" evidence="6">
    <location>
        <begin position="214"/>
        <end position="301"/>
    </location>
</feature>
<protein>
    <submittedName>
        <fullName evidence="8">N-acetylglucosamine-binding protein GbpA</fullName>
    </submittedName>
</protein>
<dbReference type="EMBL" id="JBGFSN010000003">
    <property type="protein sequence ID" value="MFH8133418.1"/>
    <property type="molecule type" value="Genomic_DNA"/>
</dbReference>
<keyword evidence="9" id="KW-1185">Reference proteome</keyword>
<dbReference type="InterPro" id="IPR014756">
    <property type="entry name" value="Ig_E-set"/>
</dbReference>
<dbReference type="PANTHER" id="PTHR34823:SF1">
    <property type="entry name" value="CHITIN-BINDING TYPE-4 DOMAIN-CONTAINING PROTEIN"/>
    <property type="match status" value="1"/>
</dbReference>
<feature type="domain" description="Chitin-binding type-4" evidence="5">
    <location>
        <begin position="22"/>
        <end position="187"/>
    </location>
</feature>
<dbReference type="Pfam" id="PF21868">
    <property type="entry name" value="GbpA_D3"/>
    <property type="match status" value="1"/>
</dbReference>
<evidence type="ECO:0000256" key="2">
    <source>
        <dbReference type="ARBA" id="ARBA00022669"/>
    </source>
</evidence>
<organism evidence="8 9">
    <name type="scientific">Pantoea osteomyelitidis</name>
    <dbReference type="NCBI Taxonomy" id="3230026"/>
    <lineage>
        <taxon>Bacteria</taxon>
        <taxon>Pseudomonadati</taxon>
        <taxon>Pseudomonadota</taxon>
        <taxon>Gammaproteobacteria</taxon>
        <taxon>Enterobacterales</taxon>
        <taxon>Erwiniaceae</taxon>
        <taxon>Pantoea</taxon>
    </lineage>
</organism>
<dbReference type="Proteomes" id="UP001611251">
    <property type="component" value="Unassembled WGS sequence"/>
</dbReference>
<evidence type="ECO:0000313" key="9">
    <source>
        <dbReference type="Proteomes" id="UP001611251"/>
    </source>
</evidence>
<dbReference type="InterPro" id="IPR051024">
    <property type="entry name" value="GlcNAc_Chitin_IntDeg"/>
</dbReference>
<sequence length="480" mass="52806">MKFKNIALTVCLTLISGGALAHGYVEKPESRAYMCKLNKQQNCGSAQWEPQSIEQLKGFPAQPKVVDGQLASAGLAGFAPLDRQSVSDWLKTDIKPGLNEFTWYHTAKHATTKWQYFITKQHWDVNKPLTRDSLELTPFCEVDGKGLAPQPRETHTCNVPQRSGYQVIYAVWEIADTANSFYQVIDVNFPTEGGDENGQVSEWSKQLNGGIYGQNLKKGDKVIARFIDNNGQEVSAMQTSLEIASDEQGAMQYWSHALATKLNANHNDIRVGVKDQNGEINPTYGANNIYVRANSNLQSIVISYEISQPGVEESMTLSDAQVSEIVDGKSDVGLTANVSGNVTLEISVSDHAGSNKGFMKKSLSTGEHSLNLTLENVQPGHHILSYVANNPAGELVDQGTQNLQLTSAAGDEDNGVYDFRFPDNLKSYKAGTVVLQPKDGRTYECKPFPYSGYCSQWNASANHYEPGAGSHWQDAWILKK</sequence>
<evidence type="ECO:0000256" key="4">
    <source>
        <dbReference type="SAM" id="SignalP"/>
    </source>
</evidence>
<reference evidence="8 9" key="1">
    <citation type="submission" date="2024-08" db="EMBL/GenBank/DDBJ databases">
        <title>Pantoea ronii - a newly identified human opportunistic pathogen.</title>
        <authorList>
            <person name="Keidar-Friedman D."/>
            <person name="Sorek N."/>
            <person name="Leshin-Carmel D."/>
            <person name="Tsur A."/>
            <person name="Amsalem M."/>
            <person name="Tolkach D."/>
            <person name="Brosh-Nissimov T."/>
        </authorList>
    </citation>
    <scope>NUCLEOTIDE SEQUENCE [LARGE SCALE GENOMIC DNA]</scope>
    <source>
        <strain evidence="8 9">AA23256</strain>
    </source>
</reference>
<dbReference type="InterPro" id="IPR054063">
    <property type="entry name" value="GbpA_D3"/>
</dbReference>
<keyword evidence="3 4" id="KW-0732">Signal</keyword>
<dbReference type="Gene3D" id="3.30.70.2150">
    <property type="match status" value="1"/>
</dbReference>
<dbReference type="InterPro" id="IPR004302">
    <property type="entry name" value="Cellulose/chitin-bd_N"/>
</dbReference>
<dbReference type="CDD" id="cd21177">
    <property type="entry name" value="LPMO_AA10"/>
    <property type="match status" value="1"/>
</dbReference>
<evidence type="ECO:0000259" key="5">
    <source>
        <dbReference type="Pfam" id="PF03067"/>
    </source>
</evidence>
<dbReference type="InterPro" id="IPR041029">
    <property type="entry name" value="GbpA_2"/>
</dbReference>
<evidence type="ECO:0000259" key="6">
    <source>
        <dbReference type="Pfam" id="PF18416"/>
    </source>
</evidence>
<dbReference type="NCBIfam" id="NF009690">
    <property type="entry name" value="PRK13211.1"/>
    <property type="match status" value="1"/>
</dbReference>
<dbReference type="SUPFAM" id="SSF81296">
    <property type="entry name" value="E set domains"/>
    <property type="match status" value="1"/>
</dbReference>
<gene>
    <name evidence="8" type="primary">gbpA</name>
    <name evidence="8" type="ORF">ABU178_04370</name>
</gene>
<keyword evidence="1" id="KW-0964">Secreted</keyword>
<proteinExistence type="predicted"/>
<comment type="caution">
    <text evidence="8">The sequence shown here is derived from an EMBL/GenBank/DDBJ whole genome shotgun (WGS) entry which is preliminary data.</text>
</comment>
<evidence type="ECO:0000313" key="8">
    <source>
        <dbReference type="EMBL" id="MFH8133418.1"/>
    </source>
</evidence>
<feature type="signal peptide" evidence="4">
    <location>
        <begin position="1"/>
        <end position="21"/>
    </location>
</feature>
<evidence type="ECO:0000256" key="1">
    <source>
        <dbReference type="ARBA" id="ARBA00022525"/>
    </source>
</evidence>
<feature type="chain" id="PRO_5047031679" evidence="4">
    <location>
        <begin position="22"/>
        <end position="480"/>
    </location>
</feature>
<dbReference type="Pfam" id="PF03067">
    <property type="entry name" value="LPMO_10"/>
    <property type="match status" value="1"/>
</dbReference>
<dbReference type="RefSeq" id="WP_397212340.1">
    <property type="nucleotide sequence ID" value="NZ_JBGFSN010000003.1"/>
</dbReference>
<dbReference type="Gene3D" id="2.70.50.50">
    <property type="entry name" value="chitin-binding protein cbp21"/>
    <property type="match status" value="1"/>
</dbReference>
<dbReference type="PANTHER" id="PTHR34823">
    <property type="entry name" value="GLCNAC-BINDING PROTEIN A"/>
    <property type="match status" value="1"/>
</dbReference>
<keyword evidence="2" id="KW-0147">Chitin-binding</keyword>
<dbReference type="Pfam" id="PF18416">
    <property type="entry name" value="GbpA_2"/>
    <property type="match status" value="1"/>
</dbReference>
<dbReference type="Gene3D" id="2.60.40.2550">
    <property type="match status" value="1"/>
</dbReference>
<evidence type="ECO:0000259" key="7">
    <source>
        <dbReference type="Pfam" id="PF21868"/>
    </source>
</evidence>
<evidence type="ECO:0000256" key="3">
    <source>
        <dbReference type="ARBA" id="ARBA00022729"/>
    </source>
</evidence>
<accession>A0ABW7PTA3</accession>
<name>A0ABW7PTA3_9GAMM</name>
<feature type="domain" description="GlcNAc-binding protein A third" evidence="7">
    <location>
        <begin position="324"/>
        <end position="405"/>
    </location>
</feature>